<feature type="transmembrane region" description="Helical" evidence="6">
    <location>
        <begin position="271"/>
        <end position="304"/>
    </location>
</feature>
<evidence type="ECO:0000313" key="8">
    <source>
        <dbReference type="Proteomes" id="UP001208567"/>
    </source>
</evidence>
<dbReference type="InterPro" id="IPR050367">
    <property type="entry name" value="APC_superfamily"/>
</dbReference>
<dbReference type="EMBL" id="BRXR01000001">
    <property type="protein sequence ID" value="GLC31503.1"/>
    <property type="molecule type" value="Genomic_DNA"/>
</dbReference>
<feature type="transmembrane region" description="Helical" evidence="6">
    <location>
        <begin position="416"/>
        <end position="436"/>
    </location>
</feature>
<evidence type="ECO:0000256" key="3">
    <source>
        <dbReference type="ARBA" id="ARBA00022692"/>
    </source>
</evidence>
<evidence type="ECO:0000256" key="2">
    <source>
        <dbReference type="ARBA" id="ARBA00022475"/>
    </source>
</evidence>
<organism evidence="7 8">
    <name type="scientific">Clostridium omnivorum</name>
    <dbReference type="NCBI Taxonomy" id="1604902"/>
    <lineage>
        <taxon>Bacteria</taxon>
        <taxon>Bacillati</taxon>
        <taxon>Bacillota</taxon>
        <taxon>Clostridia</taxon>
        <taxon>Eubacteriales</taxon>
        <taxon>Clostridiaceae</taxon>
        <taxon>Clostridium</taxon>
    </lineage>
</organism>
<reference evidence="7 8" key="1">
    <citation type="journal article" date="2024" name="Int. J. Syst. Evol. Microbiol.">
        <title>Clostridium omnivorum sp. nov., isolated from anoxic soil under the treatment of reductive soil disinfestation.</title>
        <authorList>
            <person name="Ueki A."/>
            <person name="Tonouchi A."/>
            <person name="Kaku N."/>
            <person name="Honma S."/>
            <person name="Ueki K."/>
        </authorList>
    </citation>
    <scope>NUCLEOTIDE SEQUENCE [LARGE SCALE GENOMIC DNA]</scope>
    <source>
        <strain evidence="7 8">E14</strain>
    </source>
</reference>
<keyword evidence="5 6" id="KW-0472">Membrane</keyword>
<keyword evidence="3 6" id="KW-0812">Transmembrane</keyword>
<accession>A0ABQ5N8C5</accession>
<dbReference type="Proteomes" id="UP001208567">
    <property type="component" value="Unassembled WGS sequence"/>
</dbReference>
<dbReference type="PANTHER" id="PTHR42770">
    <property type="entry name" value="AMINO ACID TRANSPORTER-RELATED"/>
    <property type="match status" value="1"/>
</dbReference>
<comment type="subcellular location">
    <subcellularLocation>
        <location evidence="1">Cell membrane</location>
        <topology evidence="1">Multi-pass membrane protein</topology>
    </subcellularLocation>
</comment>
<keyword evidence="4 6" id="KW-1133">Transmembrane helix</keyword>
<proteinExistence type="predicted"/>
<dbReference type="RefSeq" id="WP_264850821.1">
    <property type="nucleotide sequence ID" value="NZ_BRXR01000001.1"/>
</dbReference>
<keyword evidence="2" id="KW-1003">Cell membrane</keyword>
<evidence type="ECO:0000256" key="5">
    <source>
        <dbReference type="ARBA" id="ARBA00023136"/>
    </source>
</evidence>
<evidence type="ECO:0000313" key="7">
    <source>
        <dbReference type="EMBL" id="GLC31503.1"/>
    </source>
</evidence>
<feature type="transmembrane region" description="Helical" evidence="6">
    <location>
        <begin position="325"/>
        <end position="345"/>
    </location>
</feature>
<feature type="transmembrane region" description="Helical" evidence="6">
    <location>
        <begin position="391"/>
        <end position="410"/>
    </location>
</feature>
<feature type="transmembrane region" description="Helical" evidence="6">
    <location>
        <begin position="351"/>
        <end position="370"/>
    </location>
</feature>
<name>A0ABQ5N8C5_9CLOT</name>
<keyword evidence="8" id="KW-1185">Reference proteome</keyword>
<gene>
    <name evidence="7" type="ORF">bsdE14_29130</name>
</gene>
<feature type="transmembrane region" description="Helical" evidence="6">
    <location>
        <begin position="127"/>
        <end position="148"/>
    </location>
</feature>
<evidence type="ECO:0000256" key="1">
    <source>
        <dbReference type="ARBA" id="ARBA00004651"/>
    </source>
</evidence>
<feature type="transmembrane region" description="Helical" evidence="6">
    <location>
        <begin position="87"/>
        <end position="115"/>
    </location>
</feature>
<dbReference type="InterPro" id="IPR002293">
    <property type="entry name" value="AA/rel_permease1"/>
</dbReference>
<dbReference type="PANTHER" id="PTHR42770:SF18">
    <property type="entry name" value="ARGININE_AGMATINE ANTIPORTER"/>
    <property type="match status" value="1"/>
</dbReference>
<dbReference type="Gene3D" id="1.20.1740.10">
    <property type="entry name" value="Amino acid/polyamine transporter I"/>
    <property type="match status" value="1"/>
</dbReference>
<feature type="transmembrane region" description="Helical" evidence="6">
    <location>
        <begin position="199"/>
        <end position="219"/>
    </location>
</feature>
<evidence type="ECO:0000256" key="4">
    <source>
        <dbReference type="ARBA" id="ARBA00022989"/>
    </source>
</evidence>
<comment type="caution">
    <text evidence="7">The sequence shown here is derived from an EMBL/GenBank/DDBJ whole genome shotgun (WGS) entry which is preliminary data.</text>
</comment>
<evidence type="ECO:0000256" key="6">
    <source>
        <dbReference type="SAM" id="Phobius"/>
    </source>
</evidence>
<feature type="transmembrane region" description="Helical" evidence="6">
    <location>
        <begin position="46"/>
        <end position="66"/>
    </location>
</feature>
<dbReference type="PIRSF" id="PIRSF006060">
    <property type="entry name" value="AA_transporter"/>
    <property type="match status" value="1"/>
</dbReference>
<feature type="transmembrane region" description="Helical" evidence="6">
    <location>
        <begin position="231"/>
        <end position="251"/>
    </location>
</feature>
<sequence length="452" mass="48743">MEQNTKLKKDIGLVIATALVAGNMMGSGIFMLPATLADKSGPGATMFAWIVTALGSIFLALSFARLGTKVPKTGGPYEYSKLAFGDFMGFMSAWLYWNGSWIGNAAVVIAVSSYAGKLIPAIGNSQLGAFLFASIVLWIFTIINIFGVRKAGKIQTTITFFELGLFLLFIIVAALHFNVSNLLPLFPAEKGLGTMPSAATSTLWAFVGLESASIAAGEIKNPEKNVAKSTIIGIIIVAVMYMAINFFAMGAMPNGALAKSSAPLADILSQYFGSGITNFITIGAVISILGTTVGWLLSTARVAYAAGKDGMFPEFFAKVHPKYNTPYVAIIIGSVLVNVLLLLNYNKTTNAAFNFIILLATLSFLPIYAMTSAADMILIVKKEKNFNLWNFIKNSFIPLVGFLYACWTIYGSGAETVMYGFLLMLAGVPFYIYMTLKNKERCDSIRNFDKIA</sequence>
<feature type="transmembrane region" description="Helical" evidence="6">
    <location>
        <begin position="160"/>
        <end position="179"/>
    </location>
</feature>
<protein>
    <submittedName>
        <fullName evidence="7">Amino acid permease</fullName>
    </submittedName>
</protein>
<dbReference type="Pfam" id="PF13520">
    <property type="entry name" value="AA_permease_2"/>
    <property type="match status" value="1"/>
</dbReference>
<feature type="transmembrane region" description="Helical" evidence="6">
    <location>
        <begin position="12"/>
        <end position="34"/>
    </location>
</feature>